<evidence type="ECO:0000256" key="2">
    <source>
        <dbReference type="ARBA" id="ARBA00022741"/>
    </source>
</evidence>
<dbReference type="GO" id="GO:0005525">
    <property type="term" value="F:GTP binding"/>
    <property type="evidence" value="ECO:0007669"/>
    <property type="project" value="UniProtKB-KW"/>
</dbReference>
<dbReference type="PANTHER" id="PTHR10903">
    <property type="entry name" value="GTPASE, IMAP FAMILY MEMBER-RELATED"/>
    <property type="match status" value="1"/>
</dbReference>
<dbReference type="InterPro" id="IPR027417">
    <property type="entry name" value="P-loop_NTPase"/>
</dbReference>
<protein>
    <submittedName>
        <fullName evidence="6">GTPase IMAP family member 8-like protein</fullName>
    </submittedName>
</protein>
<evidence type="ECO:0000259" key="5">
    <source>
        <dbReference type="PROSITE" id="PS51720"/>
    </source>
</evidence>
<dbReference type="AlphaFoldDB" id="A0A498MXF4"/>
<dbReference type="PANTHER" id="PTHR10903:SF188">
    <property type="entry name" value="GTPASE IMAP FAMILY MEMBER 2-LIKE-RELATED"/>
    <property type="match status" value="1"/>
</dbReference>
<evidence type="ECO:0000256" key="1">
    <source>
        <dbReference type="ARBA" id="ARBA00008535"/>
    </source>
</evidence>
<feature type="compositionally biased region" description="Polar residues" evidence="4">
    <location>
        <begin position="297"/>
        <end position="316"/>
    </location>
</feature>
<evidence type="ECO:0000256" key="3">
    <source>
        <dbReference type="ARBA" id="ARBA00023134"/>
    </source>
</evidence>
<dbReference type="FunFam" id="3.40.50.300:FF:000366">
    <property type="entry name" value="GTPase, IMAP family member 2"/>
    <property type="match status" value="1"/>
</dbReference>
<feature type="region of interest" description="Disordered" evidence="4">
    <location>
        <begin position="295"/>
        <end position="323"/>
    </location>
</feature>
<organism evidence="6 7">
    <name type="scientific">Labeo rohita</name>
    <name type="common">Indian major carp</name>
    <name type="synonym">Cyprinus rohita</name>
    <dbReference type="NCBI Taxonomy" id="84645"/>
    <lineage>
        <taxon>Eukaryota</taxon>
        <taxon>Metazoa</taxon>
        <taxon>Chordata</taxon>
        <taxon>Craniata</taxon>
        <taxon>Vertebrata</taxon>
        <taxon>Euteleostomi</taxon>
        <taxon>Actinopterygii</taxon>
        <taxon>Neopterygii</taxon>
        <taxon>Teleostei</taxon>
        <taxon>Ostariophysi</taxon>
        <taxon>Cypriniformes</taxon>
        <taxon>Cyprinidae</taxon>
        <taxon>Labeoninae</taxon>
        <taxon>Labeonini</taxon>
        <taxon>Labeo</taxon>
    </lineage>
</organism>
<dbReference type="InterPro" id="IPR045058">
    <property type="entry name" value="GIMA/IAN/Toc"/>
</dbReference>
<keyword evidence="3" id="KW-0342">GTP-binding</keyword>
<dbReference type="Pfam" id="PF04548">
    <property type="entry name" value="AIG1"/>
    <property type="match status" value="3"/>
</dbReference>
<evidence type="ECO:0000313" key="7">
    <source>
        <dbReference type="Proteomes" id="UP000290572"/>
    </source>
</evidence>
<proteinExistence type="inferred from homology"/>
<keyword evidence="7" id="KW-1185">Reference proteome</keyword>
<gene>
    <name evidence="6" type="ORF">ROHU_022205</name>
</gene>
<name>A0A498MXF4_LABRO</name>
<dbReference type="EMBL" id="QBIY01012534">
    <property type="protein sequence ID" value="RXN24523.1"/>
    <property type="molecule type" value="Genomic_DNA"/>
</dbReference>
<dbReference type="PROSITE" id="PS51720">
    <property type="entry name" value="G_AIG1"/>
    <property type="match status" value="1"/>
</dbReference>
<feature type="domain" description="AIG1-type G" evidence="5">
    <location>
        <begin position="325"/>
        <end position="523"/>
    </location>
</feature>
<evidence type="ECO:0000313" key="6">
    <source>
        <dbReference type="EMBL" id="RXN24523.1"/>
    </source>
</evidence>
<reference evidence="6 7" key="1">
    <citation type="submission" date="2018-03" db="EMBL/GenBank/DDBJ databases">
        <title>Draft genome sequence of Rohu Carp (Labeo rohita).</title>
        <authorList>
            <person name="Das P."/>
            <person name="Kushwaha B."/>
            <person name="Joshi C.G."/>
            <person name="Kumar D."/>
            <person name="Nagpure N.S."/>
            <person name="Sahoo L."/>
            <person name="Das S.P."/>
            <person name="Bit A."/>
            <person name="Patnaik S."/>
            <person name="Meher P.K."/>
            <person name="Jayasankar P."/>
            <person name="Koringa P.G."/>
            <person name="Patel N.V."/>
            <person name="Hinsu A.T."/>
            <person name="Kumar R."/>
            <person name="Pandey M."/>
            <person name="Agarwal S."/>
            <person name="Srivastava S."/>
            <person name="Singh M."/>
            <person name="Iquebal M.A."/>
            <person name="Jaiswal S."/>
            <person name="Angadi U.B."/>
            <person name="Kumar N."/>
            <person name="Raza M."/>
            <person name="Shah T.M."/>
            <person name="Rai A."/>
            <person name="Jena J.K."/>
        </authorList>
    </citation>
    <scope>NUCLEOTIDE SEQUENCE [LARGE SCALE GENOMIC DNA]</scope>
    <source>
        <strain evidence="6">DASCIFA01</strain>
        <tissue evidence="6">Testis</tissue>
    </source>
</reference>
<dbReference type="SUPFAM" id="SSF52540">
    <property type="entry name" value="P-loop containing nucleoside triphosphate hydrolases"/>
    <property type="match status" value="1"/>
</dbReference>
<dbReference type="Gene3D" id="3.40.50.300">
    <property type="entry name" value="P-loop containing nucleotide triphosphate hydrolases"/>
    <property type="match status" value="3"/>
</dbReference>
<comment type="similarity">
    <text evidence="1">Belongs to the TRAFAC class TrmE-Era-EngA-EngB-Septin-like GTPase superfamily. AIG1/Toc34/Toc159-like paraseptin GTPase family. IAN subfamily.</text>
</comment>
<comment type="caution">
    <text evidence="6">The sequence shown here is derived from an EMBL/GenBank/DDBJ whole genome shotgun (WGS) entry which is preliminary data.</text>
</comment>
<dbReference type="STRING" id="84645.A0A498MXF4"/>
<dbReference type="Proteomes" id="UP000290572">
    <property type="component" value="Unassembled WGS sequence"/>
</dbReference>
<evidence type="ECO:0000256" key="4">
    <source>
        <dbReference type="SAM" id="MobiDB-lite"/>
    </source>
</evidence>
<keyword evidence="2" id="KW-0547">Nucleotide-binding</keyword>
<dbReference type="InterPro" id="IPR006703">
    <property type="entry name" value="G_AIG1"/>
</dbReference>
<accession>A0A498MXF4</accession>
<sequence length="530" mass="60802">MKMFSQLKVKFGEKMVENTIVVLVNSQEKKSGEPHDQADENLKKLLDECGQRMYVHDEKKDNELTKQVVEEWKRIHEKQVKESSNSAPAERIYEEIDMSRVNKASWVSENSKAQTGHTSEGECMMTVVLLGKNTKKKCLIGNIIFEKENFQPEKVSCEKIVDNVGGRKICIIKTPDIFHEPSSSDPEADSMKELKPSYEGPRVFLLVLQDRMVSQEEMEMFTELKKKLGQKMVENTIVLVSGERRVTANSMDRPTNFKKDYYITILNECGNRVCVYNRHMKNSELFEELIKHRESMQKNQTPESRMPGSSETSLAHNKSAKMQPPKPLTIVLLGQTGCGKSATGNTILKRQHFESHASSVPVTTECKMAEETVYERRIRVIDTPDFFNEDLKNQEEQIKKCKELAQPGPDVYLLVMQLGRFTEGEREVLPHLKREFGEAVTLKTVILLTGREKLKNKTLPEYISGSDEELQELIKTCQSRCCAFNNNNEKCHHQVKQLLEIISDMLENSPTAKHHNYGKKHKEVKECSIL</sequence>